<evidence type="ECO:0000256" key="1">
    <source>
        <dbReference type="SAM" id="Phobius"/>
    </source>
</evidence>
<dbReference type="InterPro" id="IPR032508">
    <property type="entry name" value="FecR_C"/>
</dbReference>
<evidence type="ECO:0000313" key="4">
    <source>
        <dbReference type="EMBL" id="EFZ36943.1"/>
    </source>
</evidence>
<proteinExistence type="predicted"/>
<feature type="domain" description="FecR protein" evidence="2">
    <location>
        <begin position="123"/>
        <end position="215"/>
    </location>
</feature>
<name>E7RRQ5_9BACT</name>
<dbReference type="GO" id="GO:0016989">
    <property type="term" value="F:sigma factor antagonist activity"/>
    <property type="evidence" value="ECO:0007669"/>
    <property type="project" value="TreeGrafter"/>
</dbReference>
<feature type="transmembrane region" description="Helical" evidence="1">
    <location>
        <begin position="87"/>
        <end position="108"/>
    </location>
</feature>
<dbReference type="InterPro" id="IPR012373">
    <property type="entry name" value="Ferrdict_sens_TM"/>
</dbReference>
<dbReference type="FunFam" id="2.60.120.1440:FF:000001">
    <property type="entry name" value="Putative anti-sigma factor"/>
    <property type="match status" value="1"/>
</dbReference>
<feature type="domain" description="Protein FecR C-terminal" evidence="3">
    <location>
        <begin position="260"/>
        <end position="324"/>
    </location>
</feature>
<reference evidence="4" key="1">
    <citation type="submission" date="2011-01" db="EMBL/GenBank/DDBJ databases">
        <authorList>
            <person name="Muzny D."/>
            <person name="Qin X."/>
            <person name="Buhay C."/>
            <person name="Dugan-Rocha S."/>
            <person name="Ding Y."/>
            <person name="Chen G."/>
            <person name="Hawes A."/>
            <person name="Holder M."/>
            <person name="Jhangiani S."/>
            <person name="Johnson A."/>
            <person name="Khan Z."/>
            <person name="Li Z."/>
            <person name="Liu W."/>
            <person name="Liu X."/>
            <person name="Perez L."/>
            <person name="Shen H."/>
            <person name="Wang Q."/>
            <person name="Watt J."/>
            <person name="Xi L."/>
            <person name="Xin Y."/>
            <person name="Zhou J."/>
            <person name="Deng J."/>
            <person name="Jiang H."/>
            <person name="Liu Y."/>
            <person name="Qu J."/>
            <person name="Song X.-Z."/>
            <person name="Zhang L."/>
            <person name="Villasana D."/>
            <person name="Johnson A."/>
            <person name="Liu J."/>
            <person name="Liyanage D."/>
            <person name="Lorensuhewa L."/>
            <person name="Robinson T."/>
            <person name="Song A."/>
            <person name="Song B.-B."/>
            <person name="Dinh H."/>
            <person name="Thornton R."/>
            <person name="Coyle M."/>
            <person name="Francisco L."/>
            <person name="Jackson L."/>
            <person name="Javaid M."/>
            <person name="Korchina V."/>
            <person name="Kovar C."/>
            <person name="Mata R."/>
            <person name="Mathew T."/>
            <person name="Ngo R."/>
            <person name="Nguyen L."/>
            <person name="Nguyen N."/>
            <person name="Okwuonu G."/>
            <person name="Ongeri F."/>
            <person name="Pham C."/>
            <person name="Simmons D."/>
            <person name="Wilczek-Boney K."/>
            <person name="Hale W."/>
            <person name="Jakkamsetti A."/>
            <person name="Pham P."/>
            <person name="Ruth R."/>
            <person name="San Lucas F."/>
            <person name="Warren J."/>
            <person name="Zhang J."/>
            <person name="Zhao Z."/>
            <person name="Zhou C."/>
            <person name="Zhu D."/>
            <person name="Lee S."/>
            <person name="Bess C."/>
            <person name="Blankenburg K."/>
            <person name="Forbes L."/>
            <person name="Fu Q."/>
            <person name="Gubbala S."/>
            <person name="Hirani K."/>
            <person name="Jayaseelan J.C."/>
            <person name="Lara F."/>
            <person name="Munidasa M."/>
            <person name="Palculict T."/>
            <person name="Patil S."/>
            <person name="Pu L.-L."/>
            <person name="Saada N."/>
            <person name="Tang L."/>
            <person name="Weissenberger G."/>
            <person name="Zhu Y."/>
            <person name="Hemphill L."/>
            <person name="Shang Y."/>
            <person name="Youmans B."/>
            <person name="Ayvaz T."/>
            <person name="Ross M."/>
            <person name="Santibanez J."/>
            <person name="Aqrawi P."/>
            <person name="Gross S."/>
            <person name="Joshi V."/>
            <person name="Fowler G."/>
            <person name="Nazareth L."/>
            <person name="Reid J."/>
            <person name="Worley K."/>
            <person name="Petrosino J."/>
            <person name="Highlander S."/>
            <person name="Gibbs R."/>
        </authorList>
    </citation>
    <scope>NUCLEOTIDE SEQUENCE [LARGE SCALE GENOMIC DNA]</scope>
    <source>
        <strain evidence="4">ATCC 33269</strain>
    </source>
</reference>
<dbReference type="Proteomes" id="UP000005580">
    <property type="component" value="Unassembled WGS sequence"/>
</dbReference>
<comment type="caution">
    <text evidence="4">The sequence shown here is derived from an EMBL/GenBank/DDBJ whole genome shotgun (WGS) entry which is preliminary data.</text>
</comment>
<dbReference type="InterPro" id="IPR006860">
    <property type="entry name" value="FecR"/>
</dbReference>
<organism evidence="4 5">
    <name type="scientific">Hoylesella oralis ATCC 33269</name>
    <dbReference type="NCBI Taxonomy" id="873533"/>
    <lineage>
        <taxon>Bacteria</taxon>
        <taxon>Pseudomonadati</taxon>
        <taxon>Bacteroidota</taxon>
        <taxon>Bacteroidia</taxon>
        <taxon>Bacteroidales</taxon>
        <taxon>Prevotellaceae</taxon>
        <taxon>Hoylesella</taxon>
    </lineage>
</organism>
<sequence>MNNLQDMENLAKQYFEGSIRREDEHVLLAFVEQSDANRELFRQWGDLWAKIHIADADTQKAWHVIEKHIDKTKETAHMYRGGMTKKWRIAVAAASVVALIALSSVLTLKFADMTTAESFYTCEAPMGSRSQVTLPDGSRIWLNAGSTLRYSTLFNNKHREVELQGEAYFEVAKHDGIEFTVKTKGYDVVVKGTKFDVSAYSNDRLVTTELLEGSVAIHAEAGELMMKPGETVTLDKQSGELTKSVSKRNTSAWIVDATEYDNITLADLAKVLSRKYDVNIQIESARLRSERFAVSLHNGETIEEVLSGLQKTAPIRVSRHGKDIRLR</sequence>
<dbReference type="Pfam" id="PF04773">
    <property type="entry name" value="FecR"/>
    <property type="match status" value="1"/>
</dbReference>
<dbReference type="PANTHER" id="PTHR30273">
    <property type="entry name" value="PERIPLASMIC SIGNAL SENSOR AND SIGMA FACTOR ACTIVATOR FECR-RELATED"/>
    <property type="match status" value="1"/>
</dbReference>
<dbReference type="RefSeq" id="WP_004370038.1">
    <property type="nucleotide sequence ID" value="NZ_GL833119.1"/>
</dbReference>
<protein>
    <submittedName>
        <fullName evidence="4">Sigma factor regulatory protein, FecR/PupR family</fullName>
    </submittedName>
</protein>
<dbReference type="Gene3D" id="3.55.50.30">
    <property type="match status" value="1"/>
</dbReference>
<evidence type="ECO:0000259" key="3">
    <source>
        <dbReference type="Pfam" id="PF16344"/>
    </source>
</evidence>
<dbReference type="AlphaFoldDB" id="E7RRQ5"/>
<dbReference type="Pfam" id="PF16344">
    <property type="entry name" value="FecR_C"/>
    <property type="match status" value="1"/>
</dbReference>
<dbReference type="PANTHER" id="PTHR30273:SF2">
    <property type="entry name" value="PROTEIN FECR"/>
    <property type="match status" value="1"/>
</dbReference>
<keyword evidence="5" id="KW-1185">Reference proteome</keyword>
<dbReference type="EMBL" id="AEPE02000005">
    <property type="protein sequence ID" value="EFZ36943.1"/>
    <property type="molecule type" value="Genomic_DNA"/>
</dbReference>
<dbReference type="eggNOG" id="COG3712">
    <property type="taxonomic scope" value="Bacteria"/>
</dbReference>
<gene>
    <name evidence="4" type="ORF">HMPREF0663_11856</name>
</gene>
<evidence type="ECO:0000313" key="5">
    <source>
        <dbReference type="Proteomes" id="UP000005580"/>
    </source>
</evidence>
<accession>E7RRQ5</accession>
<keyword evidence="1" id="KW-0812">Transmembrane</keyword>
<dbReference type="PIRSF" id="PIRSF018266">
    <property type="entry name" value="FecR"/>
    <property type="match status" value="1"/>
</dbReference>
<evidence type="ECO:0000259" key="2">
    <source>
        <dbReference type="Pfam" id="PF04773"/>
    </source>
</evidence>
<dbReference type="HOGENOM" id="CLU_050192_2_3_10"/>
<dbReference type="Gene3D" id="2.60.120.1440">
    <property type="match status" value="1"/>
</dbReference>
<keyword evidence="1" id="KW-1133">Transmembrane helix</keyword>
<dbReference type="STRING" id="28134.SAMN05444288_1490"/>
<keyword evidence="1" id="KW-0472">Membrane</keyword>